<dbReference type="GO" id="GO:0001518">
    <property type="term" value="C:voltage-gated sodium channel complex"/>
    <property type="evidence" value="ECO:0007669"/>
    <property type="project" value="TreeGrafter"/>
</dbReference>
<dbReference type="Proteomes" id="UP000095283">
    <property type="component" value="Unplaced"/>
</dbReference>
<proteinExistence type="predicted"/>
<dbReference type="GO" id="GO:0086010">
    <property type="term" value="P:membrane depolarization during action potential"/>
    <property type="evidence" value="ECO:0007669"/>
    <property type="project" value="TreeGrafter"/>
</dbReference>
<evidence type="ECO:0000313" key="3">
    <source>
        <dbReference type="Proteomes" id="UP000095283"/>
    </source>
</evidence>
<feature type="region of interest" description="Disordered" evidence="1">
    <location>
        <begin position="76"/>
        <end position="110"/>
    </location>
</feature>
<dbReference type="AlphaFoldDB" id="A0A1I7XBJ9"/>
<reference evidence="4" key="1">
    <citation type="submission" date="2016-11" db="UniProtKB">
        <authorList>
            <consortium name="WormBaseParasite"/>
        </authorList>
    </citation>
    <scope>IDENTIFICATION</scope>
</reference>
<evidence type="ECO:0000256" key="2">
    <source>
        <dbReference type="SAM" id="Phobius"/>
    </source>
</evidence>
<dbReference type="GO" id="GO:0070509">
    <property type="term" value="P:calcium ion import"/>
    <property type="evidence" value="ECO:0007669"/>
    <property type="project" value="TreeGrafter"/>
</dbReference>
<feature type="transmembrane region" description="Helical" evidence="2">
    <location>
        <begin position="43"/>
        <end position="68"/>
    </location>
</feature>
<dbReference type="Gene3D" id="1.10.287.70">
    <property type="match status" value="1"/>
</dbReference>
<dbReference type="PANTHER" id="PTHR10037">
    <property type="entry name" value="VOLTAGE-GATED CATION CHANNEL CALCIUM AND SODIUM"/>
    <property type="match status" value="1"/>
</dbReference>
<name>A0A1I7XBJ9_HETBA</name>
<keyword evidence="3" id="KW-1185">Reference proteome</keyword>
<dbReference type="GO" id="GO:0043005">
    <property type="term" value="C:neuron projection"/>
    <property type="evidence" value="ECO:0007669"/>
    <property type="project" value="TreeGrafter"/>
</dbReference>
<dbReference type="GO" id="GO:0005248">
    <property type="term" value="F:voltage-gated sodium channel activity"/>
    <property type="evidence" value="ECO:0007669"/>
    <property type="project" value="TreeGrafter"/>
</dbReference>
<dbReference type="GO" id="GO:0008332">
    <property type="term" value="F:low voltage-gated calcium channel activity"/>
    <property type="evidence" value="ECO:0007669"/>
    <property type="project" value="TreeGrafter"/>
</dbReference>
<accession>A0A1I7XBJ9</accession>
<dbReference type="InterPro" id="IPR043203">
    <property type="entry name" value="VGCC_Ca_Na"/>
</dbReference>
<feature type="compositionally biased region" description="Basic and acidic residues" evidence="1">
    <location>
        <begin position="96"/>
        <end position="110"/>
    </location>
</feature>
<sequence>MAKGIRSLLDTVGEALPQVDNTNININLIMMNHCETNCCVDPILAPCFFVIFVLISQFVLVNVVVAVLMKHLEESNKRDADNNDGGEVGTEIVDGEISKQDTDVEDGTTDKDLSINTIKQENYNIETKVEVIEFKRRKSNSDKEELQPLYWNCSSYKDQAMDMNRDLLALSDQNDYNTHFCVIRDRVFTSVFVLPI</sequence>
<keyword evidence="2" id="KW-0812">Transmembrane</keyword>
<evidence type="ECO:0000256" key="1">
    <source>
        <dbReference type="SAM" id="MobiDB-lite"/>
    </source>
</evidence>
<organism evidence="3 4">
    <name type="scientific">Heterorhabditis bacteriophora</name>
    <name type="common">Entomopathogenic nematode worm</name>
    <dbReference type="NCBI Taxonomy" id="37862"/>
    <lineage>
        <taxon>Eukaryota</taxon>
        <taxon>Metazoa</taxon>
        <taxon>Ecdysozoa</taxon>
        <taxon>Nematoda</taxon>
        <taxon>Chromadorea</taxon>
        <taxon>Rhabditida</taxon>
        <taxon>Rhabditina</taxon>
        <taxon>Rhabditomorpha</taxon>
        <taxon>Strongyloidea</taxon>
        <taxon>Heterorhabditidae</taxon>
        <taxon>Heterorhabditis</taxon>
    </lineage>
</organism>
<keyword evidence="2" id="KW-0472">Membrane</keyword>
<keyword evidence="2" id="KW-1133">Transmembrane helix</keyword>
<dbReference type="WBParaSite" id="Hba_14819">
    <property type="protein sequence ID" value="Hba_14819"/>
    <property type="gene ID" value="Hba_14819"/>
</dbReference>
<protein>
    <submittedName>
        <fullName evidence="4">Ion_trans domain-containing protein</fullName>
    </submittedName>
</protein>
<evidence type="ECO:0000313" key="4">
    <source>
        <dbReference type="WBParaSite" id="Hba_14819"/>
    </source>
</evidence>
<dbReference type="PANTHER" id="PTHR10037:SF230">
    <property type="entry name" value="CA[2+]-CHANNEL PROTEIN ALPHA[[1]] SUBUNIT T, ISOFORM F"/>
    <property type="match status" value="1"/>
</dbReference>